<protein>
    <submittedName>
        <fullName evidence="1">Uncharacterized protein</fullName>
    </submittedName>
</protein>
<reference evidence="1 2" key="1">
    <citation type="submission" date="2020-01" db="EMBL/GenBank/DDBJ databases">
        <title>Genome sequence of Arachis hypogaea, cultivar Shitouqi.</title>
        <authorList>
            <person name="Zhuang W."/>
            <person name="Chen H."/>
            <person name="Varshney R."/>
            <person name="Wang D."/>
            <person name="Ming R."/>
        </authorList>
    </citation>
    <scope>NUCLEOTIDE SEQUENCE [LARGE SCALE GENOMIC DNA]</scope>
    <source>
        <tissue evidence="1">Young leaf</tissue>
    </source>
</reference>
<gene>
    <name evidence="1" type="ORF">DS421_19g642220</name>
</gene>
<sequence>MASERGSSSTQRVRLPSHIRCVKAGEEKNGIAPMCKYGVYAVLYKSKTPTNPNQLLLGCPFFKLKNPSYCKFFVWFDYKNWGYREVNL</sequence>
<name>A0A6B9V4G6_ARAHY</name>
<proteinExistence type="predicted"/>
<evidence type="ECO:0000313" key="1">
    <source>
        <dbReference type="EMBL" id="QHN76247.1"/>
    </source>
</evidence>
<organism evidence="1 2">
    <name type="scientific">Arachis hypogaea</name>
    <name type="common">Peanut</name>
    <dbReference type="NCBI Taxonomy" id="3818"/>
    <lineage>
        <taxon>Eukaryota</taxon>
        <taxon>Viridiplantae</taxon>
        <taxon>Streptophyta</taxon>
        <taxon>Embryophyta</taxon>
        <taxon>Tracheophyta</taxon>
        <taxon>Spermatophyta</taxon>
        <taxon>Magnoliopsida</taxon>
        <taxon>eudicotyledons</taxon>
        <taxon>Gunneridae</taxon>
        <taxon>Pentapetalae</taxon>
        <taxon>rosids</taxon>
        <taxon>fabids</taxon>
        <taxon>Fabales</taxon>
        <taxon>Fabaceae</taxon>
        <taxon>Papilionoideae</taxon>
        <taxon>50 kb inversion clade</taxon>
        <taxon>dalbergioids sensu lato</taxon>
        <taxon>Dalbergieae</taxon>
        <taxon>Pterocarpus clade</taxon>
        <taxon>Arachis</taxon>
    </lineage>
</organism>
<dbReference type="EMBL" id="CP031001">
    <property type="protein sequence ID" value="QHN76247.1"/>
    <property type="molecule type" value="Genomic_DNA"/>
</dbReference>
<evidence type="ECO:0000313" key="2">
    <source>
        <dbReference type="Proteomes" id="UP000464620"/>
    </source>
</evidence>
<dbReference type="AlphaFoldDB" id="A0A6B9V4G6"/>
<dbReference type="Proteomes" id="UP000464620">
    <property type="component" value="Chromosome B09"/>
</dbReference>
<accession>A0A6B9V4G6</accession>